<dbReference type="InterPro" id="IPR039607">
    <property type="entry name" value="VQ_8/17/18/20/21/25"/>
</dbReference>
<feature type="non-terminal residue" evidence="2">
    <location>
        <position position="1"/>
    </location>
</feature>
<dbReference type="AlphaFoldDB" id="A0AA38C1Z0"/>
<dbReference type="Pfam" id="PF05678">
    <property type="entry name" value="VQ"/>
    <property type="match status" value="1"/>
</dbReference>
<evidence type="ECO:0000259" key="1">
    <source>
        <dbReference type="Pfam" id="PF05678"/>
    </source>
</evidence>
<name>A0AA38C1Z0_TAXCH</name>
<proteinExistence type="predicted"/>
<dbReference type="InterPro" id="IPR008889">
    <property type="entry name" value="VQ"/>
</dbReference>
<protein>
    <recommendedName>
        <fullName evidence="1">VQ domain-containing protein</fullName>
    </recommendedName>
</protein>
<dbReference type="EMBL" id="JAHRHJ020001588">
    <property type="protein sequence ID" value="KAH9293151.1"/>
    <property type="molecule type" value="Genomic_DNA"/>
</dbReference>
<evidence type="ECO:0000313" key="2">
    <source>
        <dbReference type="EMBL" id="KAH9293151.1"/>
    </source>
</evidence>
<dbReference type="GO" id="GO:0005634">
    <property type="term" value="C:nucleus"/>
    <property type="evidence" value="ECO:0007669"/>
    <property type="project" value="TreeGrafter"/>
</dbReference>
<dbReference type="Proteomes" id="UP000824469">
    <property type="component" value="Unassembled WGS sequence"/>
</dbReference>
<sequence length="160" mass="18303">ITKMESGRSNSMLGTTMMSSHVISKHYAGPASGIGSLQTSRISPTIRVVHIIAPKIIKTDRDNFRALVQKLTGKHSRRSSRKSKKKKKCSKKIIDDDDRFFLTEPGQTEFSCYEDQFTASLSQIKAESVKENSVSSFNSFFWHFWRNWRDGFFHCPFDAT</sequence>
<gene>
    <name evidence="2" type="ORF">KI387_041642</name>
</gene>
<evidence type="ECO:0000313" key="3">
    <source>
        <dbReference type="Proteomes" id="UP000824469"/>
    </source>
</evidence>
<keyword evidence="3" id="KW-1185">Reference proteome</keyword>
<dbReference type="PANTHER" id="PTHR33143">
    <property type="entry name" value="F16F4.1 PROTEIN-RELATED"/>
    <property type="match status" value="1"/>
</dbReference>
<accession>A0AA38C1Z0</accession>
<comment type="caution">
    <text evidence="2">The sequence shown here is derived from an EMBL/GenBank/DDBJ whole genome shotgun (WGS) entry which is preliminary data.</text>
</comment>
<feature type="domain" description="VQ" evidence="1">
    <location>
        <begin position="51"/>
        <end position="76"/>
    </location>
</feature>
<dbReference type="PANTHER" id="PTHR33143:SF62">
    <property type="entry name" value="VQ MOTIF-CONTAINING PROTEIN 25-LIKE"/>
    <property type="match status" value="1"/>
</dbReference>
<organism evidence="2 3">
    <name type="scientific">Taxus chinensis</name>
    <name type="common">Chinese yew</name>
    <name type="synonym">Taxus wallichiana var. chinensis</name>
    <dbReference type="NCBI Taxonomy" id="29808"/>
    <lineage>
        <taxon>Eukaryota</taxon>
        <taxon>Viridiplantae</taxon>
        <taxon>Streptophyta</taxon>
        <taxon>Embryophyta</taxon>
        <taxon>Tracheophyta</taxon>
        <taxon>Spermatophyta</taxon>
        <taxon>Pinopsida</taxon>
        <taxon>Pinidae</taxon>
        <taxon>Conifers II</taxon>
        <taxon>Cupressales</taxon>
        <taxon>Taxaceae</taxon>
        <taxon>Taxus</taxon>
    </lineage>
</organism>
<reference evidence="2 3" key="1">
    <citation type="journal article" date="2021" name="Nat. Plants">
        <title>The Taxus genome provides insights into paclitaxel biosynthesis.</title>
        <authorList>
            <person name="Xiong X."/>
            <person name="Gou J."/>
            <person name="Liao Q."/>
            <person name="Li Y."/>
            <person name="Zhou Q."/>
            <person name="Bi G."/>
            <person name="Li C."/>
            <person name="Du R."/>
            <person name="Wang X."/>
            <person name="Sun T."/>
            <person name="Guo L."/>
            <person name="Liang H."/>
            <person name="Lu P."/>
            <person name="Wu Y."/>
            <person name="Zhang Z."/>
            <person name="Ro D.K."/>
            <person name="Shang Y."/>
            <person name="Huang S."/>
            <person name="Yan J."/>
        </authorList>
    </citation>
    <scope>NUCLEOTIDE SEQUENCE [LARGE SCALE GENOMIC DNA]</scope>
    <source>
        <strain evidence="2">Ta-2019</strain>
    </source>
</reference>